<sequence>MIGFFISALWLIIPAYLPNSTAVIFKGKKPIDFGKRFIDGRRILGNGKTFRGLIGGTLCGTTIGVFQILISGKLNLPDFNGDPLIVFTLALGAMLGDMAFSFIKRRLGLDRGAPFPLFDQLDFVFGALFLTYLVHGNWFKINFTLWKIIFILLVTPLIHLAVNYLGYKIGEKKEPW</sequence>
<feature type="transmembrane region" description="Helical" evidence="11">
    <location>
        <begin position="84"/>
        <end position="103"/>
    </location>
</feature>
<evidence type="ECO:0000256" key="5">
    <source>
        <dbReference type="ARBA" id="ARBA00022842"/>
    </source>
</evidence>
<evidence type="ECO:0000256" key="10">
    <source>
        <dbReference type="ARBA" id="ARBA00023264"/>
    </source>
</evidence>
<comment type="cofactor">
    <cofactor evidence="11">
        <name>Mg(2+)</name>
        <dbReference type="ChEBI" id="CHEBI:18420"/>
    </cofactor>
</comment>
<name>A0A1Q6DS63_METT1</name>
<evidence type="ECO:0000256" key="8">
    <source>
        <dbReference type="ARBA" id="ARBA00023136"/>
    </source>
</evidence>
<dbReference type="AlphaFoldDB" id="A0A1Q6DS63"/>
<keyword evidence="8 11" id="KW-0472">Membrane</keyword>
<comment type="caution">
    <text evidence="12">The sequence shown here is derived from an EMBL/GenBank/DDBJ whole genome shotgun (WGS) entry which is preliminary data.</text>
</comment>
<dbReference type="GO" id="GO:0046474">
    <property type="term" value="P:glycerophospholipid biosynthetic process"/>
    <property type="evidence" value="ECO:0007669"/>
    <property type="project" value="UniProtKB-UniRule"/>
</dbReference>
<comment type="similarity">
    <text evidence="11">Belongs to the CDP-archaeol synthase family.</text>
</comment>
<feature type="transmembrane region" description="Helical" evidence="11">
    <location>
        <begin position="115"/>
        <end position="134"/>
    </location>
</feature>
<evidence type="ECO:0000313" key="13">
    <source>
        <dbReference type="Proteomes" id="UP000185744"/>
    </source>
</evidence>
<dbReference type="NCBIfam" id="NF003114">
    <property type="entry name" value="PRK04032.1"/>
    <property type="match status" value="1"/>
</dbReference>
<dbReference type="GO" id="GO:0005886">
    <property type="term" value="C:plasma membrane"/>
    <property type="evidence" value="ECO:0007669"/>
    <property type="project" value="UniProtKB-SubCell"/>
</dbReference>
<protein>
    <recommendedName>
        <fullName evidence="11">CDP-archaeol synthase</fullName>
        <ecNumber evidence="11">2.7.7.67</ecNumber>
    </recommendedName>
    <alternativeName>
        <fullName evidence="11">CDP-2,3-bis-(O-geranylgeranyl)-sn-glycerol synthase</fullName>
    </alternativeName>
</protein>
<dbReference type="HAMAP" id="MF_01117">
    <property type="entry name" value="CDP_archaeol_synth"/>
    <property type="match status" value="1"/>
</dbReference>
<organism evidence="12 13">
    <name type="scientific">Methanohalarchaeum thermophilum</name>
    <dbReference type="NCBI Taxonomy" id="1903181"/>
    <lineage>
        <taxon>Archaea</taxon>
        <taxon>Methanobacteriati</taxon>
        <taxon>Methanobacteriota</taxon>
        <taxon>Methanonatronarchaeia</taxon>
        <taxon>Methanonatronarchaeales</taxon>
        <taxon>Methanonatronarchaeaceae</taxon>
        <taxon>Candidatus Methanohalarchaeum</taxon>
    </lineage>
</organism>
<reference evidence="12" key="1">
    <citation type="submission" date="2016-12" db="EMBL/GenBank/DDBJ databases">
        <title>Discovery of methanogenic haloarchaea.</title>
        <authorList>
            <person name="Sorokin D.Y."/>
            <person name="Makarova K.S."/>
            <person name="Abbas B."/>
            <person name="Ferrer M."/>
            <person name="Golyshin P.N."/>
        </authorList>
    </citation>
    <scope>NUCLEOTIDE SEQUENCE [LARGE SCALE GENOMIC DNA]</scope>
    <source>
        <strain evidence="12">HMET1</strain>
    </source>
</reference>
<keyword evidence="1 11" id="KW-1003">Cell membrane</keyword>
<feature type="transmembrane region" description="Helical" evidence="11">
    <location>
        <begin position="50"/>
        <end position="72"/>
    </location>
</feature>
<dbReference type="EMBL" id="MSDW01000002">
    <property type="protein sequence ID" value="OKY77171.1"/>
    <property type="molecule type" value="Genomic_DNA"/>
</dbReference>
<feature type="transmembrane region" description="Helical" evidence="11">
    <location>
        <begin position="146"/>
        <end position="167"/>
    </location>
</feature>
<keyword evidence="9 11" id="KW-0594">Phospholipid biosynthesis</keyword>
<evidence type="ECO:0000256" key="7">
    <source>
        <dbReference type="ARBA" id="ARBA00023098"/>
    </source>
</evidence>
<keyword evidence="4 11" id="KW-0812">Transmembrane</keyword>
<evidence type="ECO:0000256" key="1">
    <source>
        <dbReference type="ARBA" id="ARBA00022475"/>
    </source>
</evidence>
<keyword evidence="3 11" id="KW-0808">Transferase</keyword>
<comment type="catalytic activity">
    <reaction evidence="11">
        <text>2,3-bis-O-(geranylgeranyl)-sn-glycerol 1-phosphate + CTP + H(+) = CDP-2,3-bis-O-(geranylgeranyl)-sn-glycerol + diphosphate</text>
        <dbReference type="Rhea" id="RHEA:25690"/>
        <dbReference type="ChEBI" id="CHEBI:15378"/>
        <dbReference type="ChEBI" id="CHEBI:33019"/>
        <dbReference type="ChEBI" id="CHEBI:37563"/>
        <dbReference type="ChEBI" id="CHEBI:58837"/>
        <dbReference type="ChEBI" id="CHEBI:58838"/>
        <dbReference type="EC" id="2.7.7.67"/>
    </reaction>
</comment>
<evidence type="ECO:0000256" key="11">
    <source>
        <dbReference type="HAMAP-Rule" id="MF_01117"/>
    </source>
</evidence>
<dbReference type="GO" id="GO:0043338">
    <property type="term" value="F:CDP-2,3-bis-(O-geranylgeranyl)-sn-glycerol synthase activity"/>
    <property type="evidence" value="ECO:0007669"/>
    <property type="project" value="UniProtKB-EC"/>
</dbReference>
<comment type="function">
    <text evidence="11">Catalyzes the formation of CDP-2,3-bis-(O-geranylgeranyl)-sn-glycerol (CDP-archaeol) from 2,3-bis-(O-geranylgeranyl)-sn-glycerol 1-phosphate (DGGGP) and CTP. This reaction is the third ether-bond-formation step in the biosynthesis of archaeal membrane lipids.</text>
</comment>
<keyword evidence="7 11" id="KW-0443">Lipid metabolism</keyword>
<evidence type="ECO:0000256" key="2">
    <source>
        <dbReference type="ARBA" id="ARBA00022516"/>
    </source>
</evidence>
<dbReference type="PANTHER" id="PTHR39650">
    <property type="entry name" value="CDP-ARCHAEOL SYNTHASE"/>
    <property type="match status" value="1"/>
</dbReference>
<dbReference type="InterPro" id="IPR032690">
    <property type="entry name" value="CarS"/>
</dbReference>
<evidence type="ECO:0000256" key="4">
    <source>
        <dbReference type="ARBA" id="ARBA00022692"/>
    </source>
</evidence>
<evidence type="ECO:0000256" key="3">
    <source>
        <dbReference type="ARBA" id="ARBA00022679"/>
    </source>
</evidence>
<evidence type="ECO:0000313" key="12">
    <source>
        <dbReference type="EMBL" id="OKY77171.1"/>
    </source>
</evidence>
<dbReference type="Proteomes" id="UP000185744">
    <property type="component" value="Unassembled WGS sequence"/>
</dbReference>
<dbReference type="InterPro" id="IPR002726">
    <property type="entry name" value="CarS_archaea"/>
</dbReference>
<accession>A0A1Q6DS63</accession>
<evidence type="ECO:0000256" key="9">
    <source>
        <dbReference type="ARBA" id="ARBA00023209"/>
    </source>
</evidence>
<dbReference type="PANTHER" id="PTHR39650:SF1">
    <property type="entry name" value="CDP-ARCHAEOL SYNTHASE"/>
    <property type="match status" value="1"/>
</dbReference>
<keyword evidence="13" id="KW-1185">Reference proteome</keyword>
<comment type="pathway">
    <text evidence="11">Membrane lipid metabolism; glycerophospholipid metabolism.</text>
</comment>
<dbReference type="STRING" id="1903181.BTN85_1818"/>
<keyword evidence="10 11" id="KW-1208">Phospholipid metabolism</keyword>
<dbReference type="UniPathway" id="UPA00940"/>
<evidence type="ECO:0000256" key="6">
    <source>
        <dbReference type="ARBA" id="ARBA00022989"/>
    </source>
</evidence>
<feature type="transmembrane region" description="Helical" evidence="11">
    <location>
        <begin position="6"/>
        <end position="25"/>
    </location>
</feature>
<keyword evidence="2 11" id="KW-0444">Lipid biosynthesis</keyword>
<dbReference type="EC" id="2.7.7.67" evidence="11"/>
<comment type="subcellular location">
    <subcellularLocation>
        <location evidence="11">Cell membrane</location>
        <topology evidence="11">Multi-pass membrane protein</topology>
    </subcellularLocation>
</comment>
<keyword evidence="5 11" id="KW-0460">Magnesium</keyword>
<proteinExistence type="inferred from homology"/>
<dbReference type="FunCoup" id="A0A1Q6DS63">
    <property type="interactions" value="1"/>
</dbReference>
<dbReference type="Pfam" id="PF01864">
    <property type="entry name" value="CarS-like"/>
    <property type="match status" value="1"/>
</dbReference>
<dbReference type="InParanoid" id="A0A1Q6DS63"/>
<gene>
    <name evidence="11" type="primary">carS</name>
    <name evidence="12" type="ORF">BTN85_1818</name>
</gene>
<keyword evidence="6 11" id="KW-1133">Transmembrane helix</keyword>